<comment type="caution">
    <text evidence="1">The sequence shown here is derived from an EMBL/GenBank/DDBJ whole genome shotgun (WGS) entry which is preliminary data.</text>
</comment>
<reference evidence="1 2" key="1">
    <citation type="submission" date="2022-06" db="EMBL/GenBank/DDBJ databases">
        <authorList>
            <person name="Sun Q."/>
        </authorList>
    </citation>
    <scope>NUCLEOTIDE SEQUENCE [LARGE SCALE GENOMIC DNA]</scope>
    <source>
        <strain evidence="1 2">S153</strain>
    </source>
</reference>
<gene>
    <name evidence="1" type="ORF">NBH20_01275</name>
</gene>
<accession>A0ABT0V2D4</accession>
<evidence type="ECO:0000313" key="2">
    <source>
        <dbReference type="Proteomes" id="UP001155079"/>
    </source>
</evidence>
<dbReference type="EMBL" id="JAMQAY010000001">
    <property type="protein sequence ID" value="MCM2399773.1"/>
    <property type="molecule type" value="Genomic_DNA"/>
</dbReference>
<sequence length="55" mass="6073">MQVDTRPPSPLAVQAFEPFVVGGENLVAVAIAFRMDDAALQDLFLMVCNGEYQMR</sequence>
<evidence type="ECO:0000313" key="1">
    <source>
        <dbReference type="EMBL" id="MCM2399773.1"/>
    </source>
</evidence>
<keyword evidence="2" id="KW-1185">Reference proteome</keyword>
<name>A0ABT0V2D4_9HYPH</name>
<proteinExistence type="predicted"/>
<dbReference type="Proteomes" id="UP001155079">
    <property type="component" value="Unassembled WGS sequence"/>
</dbReference>
<organism evidence="1 2">
    <name type="scientific">Ciceribacter sichuanensis</name>
    <dbReference type="NCBI Taxonomy" id="2949647"/>
    <lineage>
        <taxon>Bacteria</taxon>
        <taxon>Pseudomonadati</taxon>
        <taxon>Pseudomonadota</taxon>
        <taxon>Alphaproteobacteria</taxon>
        <taxon>Hyphomicrobiales</taxon>
        <taxon>Rhizobiaceae</taxon>
        <taxon>Ciceribacter</taxon>
    </lineage>
</organism>
<protein>
    <submittedName>
        <fullName evidence="1">Uncharacterized protein</fullName>
    </submittedName>
</protein>
<dbReference type="RefSeq" id="WP_250943688.1">
    <property type="nucleotide sequence ID" value="NZ_JAMQAY010000001.1"/>
</dbReference>